<dbReference type="OMA" id="EYIYAAM"/>
<dbReference type="PANTHER" id="PTHR45696:SF10">
    <property type="entry name" value="LARGE RIBOSOMAL SUBUNIT PROTEIN P1"/>
    <property type="match status" value="1"/>
</dbReference>
<sequence length="104" mass="10698">MEYVYAALLLHAAGKEITEENLKAVLEAAGVTPDEARIKALVAALEGVNIDEVIEKAAMPVAVAAAPAAAPAPAEEAPAQEEEEEEEEEASEEEALAGLGALFG</sequence>
<evidence type="ECO:0000256" key="1">
    <source>
        <dbReference type="ARBA" id="ARBA00005436"/>
    </source>
</evidence>
<organism evidence="6 7">
    <name type="scientific">Thermococcus barophilus</name>
    <dbReference type="NCBI Taxonomy" id="55802"/>
    <lineage>
        <taxon>Archaea</taxon>
        <taxon>Methanobacteriati</taxon>
        <taxon>Methanobacteriota</taxon>
        <taxon>Thermococci</taxon>
        <taxon>Thermococcales</taxon>
        <taxon>Thermococcaceae</taxon>
        <taxon>Thermococcus</taxon>
    </lineage>
</organism>
<dbReference type="InterPro" id="IPR027534">
    <property type="entry name" value="Ribosomal_P1/P2"/>
</dbReference>
<feature type="compositionally biased region" description="Acidic residues" evidence="5">
    <location>
        <begin position="78"/>
        <end position="95"/>
    </location>
</feature>
<dbReference type="HAMAP" id="MF_01478">
    <property type="entry name" value="Ribosomal_L12_arch"/>
    <property type="match status" value="1"/>
</dbReference>
<dbReference type="Pfam" id="PF00428">
    <property type="entry name" value="Ribosomal_60s"/>
    <property type="match status" value="1"/>
</dbReference>
<dbReference type="InterPro" id="IPR038716">
    <property type="entry name" value="P1/P2_N_sf"/>
</dbReference>
<evidence type="ECO:0000256" key="3">
    <source>
        <dbReference type="ARBA" id="ARBA00023274"/>
    </source>
</evidence>
<dbReference type="NCBIfam" id="TIGR03685">
    <property type="entry name" value="ribo_P1_arch"/>
    <property type="match status" value="1"/>
</dbReference>
<keyword evidence="3 4" id="KW-0687">Ribonucleoprotein</keyword>
<dbReference type="GO" id="GO:1990904">
    <property type="term" value="C:ribonucleoprotein complex"/>
    <property type="evidence" value="ECO:0007669"/>
    <property type="project" value="UniProtKB-KW"/>
</dbReference>
<evidence type="ECO:0000313" key="7">
    <source>
        <dbReference type="Proteomes" id="UP000066042"/>
    </source>
</evidence>
<comment type="subunit">
    <text evidence="4">Part of the 50S ribosomal subunit. Homodimer, it forms part of the ribosomal stalk which helps the ribosome interact with GTP-bound translation factors. Forms a heptameric L10(L12)2(L12)2(L12)2 complex, where L10 forms an elongated spine to which the L12 dimers bind in a sequential fashion.</text>
</comment>
<dbReference type="PANTHER" id="PTHR45696">
    <property type="entry name" value="60S ACIDIC RIBOSOMAL PROTEIN P1"/>
    <property type="match status" value="1"/>
</dbReference>
<proteinExistence type="inferred from homology"/>
<reference evidence="6 7" key="1">
    <citation type="journal article" date="2016" name="Genome Announc.">
        <title>Complete genome sequence of the hyperthermophilic and piezophilic archaeon Thermococcus barophilus Ch5, capable of growth at the expense of hydrogenogenesis from carbon monoxide and formate.</title>
        <authorList>
            <person name="Oger P."/>
            <person name="Sokolova T.G."/>
            <person name="Kozhevnikova D.A."/>
            <person name="Taranov E.A."/>
            <person name="Vannier P."/>
            <person name="Lee H.S."/>
            <person name="Kwon K.K."/>
            <person name="Kang S.G."/>
            <person name="Lee J.H."/>
            <person name="Bonch-Osmolovskaya E.A."/>
            <person name="Lebedinsky A.V."/>
        </authorList>
    </citation>
    <scope>NUCLEOTIDE SEQUENCE [LARGE SCALE GENOMIC DNA]</scope>
    <source>
        <strain evidence="7">Ch5</strain>
    </source>
</reference>
<dbReference type="GO" id="GO:0005840">
    <property type="term" value="C:ribosome"/>
    <property type="evidence" value="ECO:0007669"/>
    <property type="project" value="UniProtKB-KW"/>
</dbReference>
<dbReference type="STRING" id="55802.TBCH5v1_0235"/>
<dbReference type="GeneID" id="87253773"/>
<dbReference type="RefSeq" id="WP_013466471.1">
    <property type="nucleotide sequence ID" value="NZ_CP013050.1"/>
</dbReference>
<keyword evidence="2 4" id="KW-0689">Ribosomal protein</keyword>
<feature type="compositionally biased region" description="Low complexity" evidence="5">
    <location>
        <begin position="67"/>
        <end position="77"/>
    </location>
</feature>
<name>A0A0S1X8U3_THEBA</name>
<dbReference type="CDD" id="cd05832">
    <property type="entry name" value="Ribosomal_L12p"/>
    <property type="match status" value="1"/>
</dbReference>
<dbReference type="PATRIC" id="fig|55802.8.peg.232"/>
<feature type="region of interest" description="Disordered" evidence="5">
    <location>
        <begin position="67"/>
        <end position="104"/>
    </location>
</feature>
<dbReference type="FunFam" id="1.10.10.1410:FF:000002">
    <property type="entry name" value="60S acidic ribosomal protein P2"/>
    <property type="match status" value="1"/>
</dbReference>
<comment type="function">
    <text evidence="4">Forms part of the ribosomal stalk, playing a central role in the interaction of the ribosome with GTP-bound translation factors.</text>
</comment>
<dbReference type="Gene3D" id="1.10.10.1410">
    <property type="match status" value="1"/>
</dbReference>
<gene>
    <name evidence="6" type="primary">rpl12p</name>
    <name evidence="4" type="synonym">rpl12</name>
    <name evidence="6" type="ORF">TBCH5v1_0235</name>
</gene>
<comment type="similarity">
    <text evidence="1 4">Belongs to the eukaryotic ribosomal protein P1/P2 family.</text>
</comment>
<dbReference type="AlphaFoldDB" id="A0A0S1X8U3"/>
<evidence type="ECO:0000313" key="6">
    <source>
        <dbReference type="EMBL" id="ALM74213.1"/>
    </source>
</evidence>
<dbReference type="GO" id="GO:0006414">
    <property type="term" value="P:translational elongation"/>
    <property type="evidence" value="ECO:0007669"/>
    <property type="project" value="InterPro"/>
</dbReference>
<evidence type="ECO:0000256" key="2">
    <source>
        <dbReference type="ARBA" id="ARBA00022980"/>
    </source>
</evidence>
<dbReference type="GO" id="GO:0003735">
    <property type="term" value="F:structural constituent of ribosome"/>
    <property type="evidence" value="ECO:0007669"/>
    <property type="project" value="InterPro"/>
</dbReference>
<evidence type="ECO:0000256" key="5">
    <source>
        <dbReference type="SAM" id="MobiDB-lite"/>
    </source>
</evidence>
<dbReference type="EMBL" id="CP013050">
    <property type="protein sequence ID" value="ALM74213.1"/>
    <property type="molecule type" value="Genomic_DNA"/>
</dbReference>
<protein>
    <recommendedName>
        <fullName evidence="4">Large ribosomal subunit protein P1</fullName>
    </recommendedName>
</protein>
<accession>A0A0S1X8U3</accession>
<evidence type="ECO:0000256" key="4">
    <source>
        <dbReference type="HAMAP-Rule" id="MF_01478"/>
    </source>
</evidence>
<dbReference type="InterPro" id="IPR022295">
    <property type="entry name" value="Ribosomal_P1_arc"/>
</dbReference>
<dbReference type="Proteomes" id="UP000066042">
    <property type="component" value="Chromosome"/>
</dbReference>